<dbReference type="Gene3D" id="1.20.1640.10">
    <property type="entry name" value="Multidrug efflux transporter AcrB transmembrane domain"/>
    <property type="match status" value="1"/>
</dbReference>
<feature type="transmembrane region" description="Helical" evidence="1">
    <location>
        <begin position="264"/>
        <end position="284"/>
    </location>
</feature>
<dbReference type="PANTHER" id="PTHR32063">
    <property type="match status" value="1"/>
</dbReference>
<dbReference type="PANTHER" id="PTHR32063:SF13">
    <property type="entry name" value="MULTIDRUG EFFLUX PUMP SUBUNIT ACRB-RELATED"/>
    <property type="match status" value="1"/>
</dbReference>
<gene>
    <name evidence="2" type="primary">cmeB</name>
    <name evidence="2" type="ORF">GRX08_08855</name>
</gene>
<proteinExistence type="predicted"/>
<sequence length="334" mass="37031">LSRVRTTLDTTFPQYKLIIDRDKLKHYNLNMQDVFNTMNATIGTYYVNDFSMLGKNFQVNIRAKGDFRNTQDALKNIFVRSNDGKMIPLDSFLTLQRSSGPDDVKRFNLFPAAQVQGQPAPGYTSGQAIEVIAQVAKETLGDDYSIAWSGSAYQEVSSKGTASYAFALGMIFVFLILAAQYERWLIPLAVVTAVPFAVFGSFLLVYLRGFSNDIYFQTGLLLLIGLSAKNAILIVEFAMEERFKKGKGVFEAAVAAAKLRFRPIIMTSLAFTFGVLPMIFATGAGSASRHSLGTGLIGGMIAASTLAIFFVPLFFYLLENFNEWLDKKRGKVHE</sequence>
<name>A0A6C8B5W9_CAMJU</name>
<dbReference type="InterPro" id="IPR027463">
    <property type="entry name" value="AcrB_DN_DC_subdom"/>
</dbReference>
<dbReference type="Pfam" id="PF00873">
    <property type="entry name" value="ACR_tran"/>
    <property type="match status" value="1"/>
</dbReference>
<keyword evidence="1" id="KW-0812">Transmembrane</keyword>
<dbReference type="GO" id="GO:0042910">
    <property type="term" value="F:xenobiotic transmembrane transporter activity"/>
    <property type="evidence" value="ECO:0007669"/>
    <property type="project" value="TreeGrafter"/>
</dbReference>
<feature type="transmembrane region" description="Helical" evidence="1">
    <location>
        <begin position="296"/>
        <end position="318"/>
    </location>
</feature>
<keyword evidence="1" id="KW-1133">Transmembrane helix</keyword>
<feature type="non-terminal residue" evidence="2">
    <location>
        <position position="1"/>
    </location>
</feature>
<dbReference type="AlphaFoldDB" id="A0A6C8B5W9"/>
<dbReference type="Gene3D" id="3.30.2090.10">
    <property type="entry name" value="Multidrug efflux transporter AcrB TolC docking domain, DN and DC subdomains"/>
    <property type="match status" value="1"/>
</dbReference>
<dbReference type="SUPFAM" id="SSF82714">
    <property type="entry name" value="Multidrug efflux transporter AcrB TolC docking domain, DN and DC subdomains"/>
    <property type="match status" value="1"/>
</dbReference>
<accession>A0A6C8B5W9</accession>
<reference evidence="2" key="1">
    <citation type="submission" date="2019-12" db="EMBL/GenBank/DDBJ databases">
        <authorList>
            <consortium name="PulseNet: The National Subtyping Network for Foodborne Disease Surveillance"/>
            <person name="Tarr C.L."/>
            <person name="Trees E."/>
            <person name="Katz L.S."/>
            <person name="Carleton-Romer H.A."/>
            <person name="Stroika S."/>
            <person name="Kucerova Z."/>
            <person name="Roache K.F."/>
            <person name="Sabol A.L."/>
            <person name="Besser J."/>
            <person name="Gerner-Smidt P."/>
        </authorList>
    </citation>
    <scope>NUCLEOTIDE SEQUENCE</scope>
    <source>
        <strain evidence="2">PNUSAC014547</strain>
    </source>
</reference>
<evidence type="ECO:0000313" key="2">
    <source>
        <dbReference type="EMBL" id="EDP3991985.1"/>
    </source>
</evidence>
<dbReference type="EMBL" id="AANKUT010000030">
    <property type="protein sequence ID" value="EDP3991985.1"/>
    <property type="molecule type" value="Genomic_DNA"/>
</dbReference>
<dbReference type="Gene3D" id="3.30.70.1440">
    <property type="entry name" value="Multidrug efflux transporter AcrB pore domain"/>
    <property type="match status" value="1"/>
</dbReference>
<feature type="transmembrane region" description="Helical" evidence="1">
    <location>
        <begin position="214"/>
        <end position="235"/>
    </location>
</feature>
<feature type="transmembrane region" description="Helical" evidence="1">
    <location>
        <begin position="161"/>
        <end position="178"/>
    </location>
</feature>
<dbReference type="SUPFAM" id="SSF82866">
    <property type="entry name" value="Multidrug efflux transporter AcrB transmembrane domain"/>
    <property type="match status" value="1"/>
</dbReference>
<feature type="transmembrane region" description="Helical" evidence="1">
    <location>
        <begin position="185"/>
        <end position="208"/>
    </location>
</feature>
<evidence type="ECO:0000256" key="1">
    <source>
        <dbReference type="SAM" id="Phobius"/>
    </source>
</evidence>
<dbReference type="GO" id="GO:0005886">
    <property type="term" value="C:plasma membrane"/>
    <property type="evidence" value="ECO:0007669"/>
    <property type="project" value="TreeGrafter"/>
</dbReference>
<dbReference type="InterPro" id="IPR001036">
    <property type="entry name" value="Acrflvin-R"/>
</dbReference>
<keyword evidence="1" id="KW-0472">Membrane</keyword>
<comment type="caution">
    <text evidence="2">The sequence shown here is derived from an EMBL/GenBank/DDBJ whole genome shotgun (WGS) entry which is preliminary data.</text>
</comment>
<protein>
    <submittedName>
        <fullName evidence="2">Multidrug efflux RND transporter permease subunit CmeB</fullName>
    </submittedName>
</protein>
<organism evidence="2">
    <name type="scientific">Campylobacter jejuni</name>
    <dbReference type="NCBI Taxonomy" id="197"/>
    <lineage>
        <taxon>Bacteria</taxon>
        <taxon>Pseudomonadati</taxon>
        <taxon>Campylobacterota</taxon>
        <taxon>Epsilonproteobacteria</taxon>
        <taxon>Campylobacterales</taxon>
        <taxon>Campylobacteraceae</taxon>
        <taxon>Campylobacter</taxon>
    </lineage>
</organism>